<keyword evidence="1" id="KW-0812">Transmembrane</keyword>
<evidence type="ECO:0000313" key="2">
    <source>
        <dbReference type="EMBL" id="RUL78770.1"/>
    </source>
</evidence>
<protein>
    <submittedName>
        <fullName evidence="2">Uncharacterized protein</fullName>
    </submittedName>
</protein>
<sequence length="69" mass="6957">MTGTVYLACDPANVDATTGHCSAPYWVAQPSMLPPLDAVGGAAIGVAILLTWATAYSFRAIASAASRGS</sequence>
<evidence type="ECO:0000256" key="1">
    <source>
        <dbReference type="SAM" id="Phobius"/>
    </source>
</evidence>
<accession>A0A3S0PPJ3</accession>
<dbReference type="EMBL" id="RYYV01000002">
    <property type="protein sequence ID" value="RUL78770.1"/>
    <property type="molecule type" value="Genomic_DNA"/>
</dbReference>
<name>A0A3S0PPJ3_9GAMM</name>
<dbReference type="Proteomes" id="UP000274358">
    <property type="component" value="Unassembled WGS sequence"/>
</dbReference>
<comment type="caution">
    <text evidence="2">The sequence shown here is derived from an EMBL/GenBank/DDBJ whole genome shotgun (WGS) entry which is preliminary data.</text>
</comment>
<gene>
    <name evidence="2" type="ORF">EKH80_02865</name>
</gene>
<keyword evidence="1" id="KW-1133">Transmembrane helix</keyword>
<organism evidence="2 3">
    <name type="scientific">Dyella choica</name>
    <dbReference type="NCBI Taxonomy" id="1927959"/>
    <lineage>
        <taxon>Bacteria</taxon>
        <taxon>Pseudomonadati</taxon>
        <taxon>Pseudomonadota</taxon>
        <taxon>Gammaproteobacteria</taxon>
        <taxon>Lysobacterales</taxon>
        <taxon>Rhodanobacteraceae</taxon>
        <taxon>Dyella</taxon>
    </lineage>
</organism>
<evidence type="ECO:0000313" key="3">
    <source>
        <dbReference type="Proteomes" id="UP000274358"/>
    </source>
</evidence>
<keyword evidence="3" id="KW-1185">Reference proteome</keyword>
<reference evidence="2 3" key="1">
    <citation type="submission" date="2018-12" db="EMBL/GenBank/DDBJ databases">
        <title>Dyella dinghuensis sp. nov. DHOA06 and Dyella choica sp. nov. 4M-K27, isolated from forest soil.</title>
        <authorList>
            <person name="Qiu L.-H."/>
            <person name="Gao Z.-H."/>
        </authorList>
    </citation>
    <scope>NUCLEOTIDE SEQUENCE [LARGE SCALE GENOMIC DNA]</scope>
    <source>
        <strain evidence="2 3">4M-K27</strain>
    </source>
</reference>
<feature type="transmembrane region" description="Helical" evidence="1">
    <location>
        <begin position="38"/>
        <end position="58"/>
    </location>
</feature>
<proteinExistence type="predicted"/>
<keyword evidence="1" id="KW-0472">Membrane</keyword>
<dbReference type="AlphaFoldDB" id="A0A3S0PPJ3"/>